<gene>
    <name evidence="1" type="ORF">E4K64_27785</name>
</gene>
<reference evidence="1 2" key="1">
    <citation type="submission" date="2019-03" db="EMBL/GenBank/DDBJ databases">
        <title>Bradyrhizobium strains diversity.</title>
        <authorList>
            <person name="Urquiaga M.C.O."/>
            <person name="Hungria M."/>
            <person name="Delamuta J.R.M."/>
            <person name="Klepa M.S."/>
        </authorList>
    </citation>
    <scope>NUCLEOTIDE SEQUENCE [LARGE SCALE GENOMIC DNA]</scope>
    <source>
        <strain evidence="1 2">CNPSo 3426</strain>
    </source>
</reference>
<sequence length="73" mass="8384">MNFYLGVQLTIRLRHATLPRSRIQQCNSRAPIIRAARMTRSAKTAAPFFWRDRAGEQERSLAEFTLFVLDGSS</sequence>
<evidence type="ECO:0000313" key="2">
    <source>
        <dbReference type="Proteomes" id="UP000297700"/>
    </source>
</evidence>
<dbReference type="RefSeq" id="WP_135166330.1">
    <property type="nucleotide sequence ID" value="NZ_SPQS01000018.1"/>
</dbReference>
<dbReference type="Proteomes" id="UP000297700">
    <property type="component" value="Unassembled WGS sequence"/>
</dbReference>
<protein>
    <submittedName>
        <fullName evidence="1">Uncharacterized protein</fullName>
    </submittedName>
</protein>
<proteinExistence type="predicted"/>
<dbReference type="AlphaFoldDB" id="A0A4Y9NVE3"/>
<dbReference type="EMBL" id="SPQS01000018">
    <property type="protein sequence ID" value="TFV71218.1"/>
    <property type="molecule type" value="Genomic_DNA"/>
</dbReference>
<comment type="caution">
    <text evidence="1">The sequence shown here is derived from an EMBL/GenBank/DDBJ whole genome shotgun (WGS) entry which is preliminary data.</text>
</comment>
<evidence type="ECO:0000313" key="1">
    <source>
        <dbReference type="EMBL" id="TFV71218.1"/>
    </source>
</evidence>
<name>A0A4Y9NVE3_9BRAD</name>
<organism evidence="1 2">
    <name type="scientific">Bradyrhizobium frederickii</name>
    <dbReference type="NCBI Taxonomy" id="2560054"/>
    <lineage>
        <taxon>Bacteria</taxon>
        <taxon>Pseudomonadati</taxon>
        <taxon>Pseudomonadota</taxon>
        <taxon>Alphaproteobacteria</taxon>
        <taxon>Hyphomicrobiales</taxon>
        <taxon>Nitrobacteraceae</taxon>
        <taxon>Bradyrhizobium</taxon>
    </lineage>
</organism>
<accession>A0A4Y9NVE3</accession>